<dbReference type="OrthoDB" id="9812811at2"/>
<evidence type="ECO:0000256" key="8">
    <source>
        <dbReference type="ARBA" id="ARBA00032077"/>
    </source>
</evidence>
<keyword evidence="6" id="KW-0560">Oxidoreductase</keyword>
<dbReference type="HOGENOM" id="CLU_042529_21_3_7"/>
<keyword evidence="10" id="KW-0732">Signal</keyword>
<evidence type="ECO:0000313" key="13">
    <source>
        <dbReference type="Proteomes" id="UP000057609"/>
    </source>
</evidence>
<accession>A0A0B5BHA8</accession>
<name>A0A0B5BHA8_9BACT</name>
<protein>
    <recommendedName>
        <fullName evidence="3">Alkyl hydroperoxide reductase C</fullName>
        <ecNumber evidence="2">1.11.1.26</ecNumber>
    </recommendedName>
    <alternativeName>
        <fullName evidence="8">Peroxiredoxin</fullName>
    </alternativeName>
</protein>
<dbReference type="RefSeq" id="WP_039743268.1">
    <property type="nucleotide sequence ID" value="NZ_CP009788.1"/>
</dbReference>
<organism evidence="12 13">
    <name type="scientific">Geobacter pickeringii</name>
    <dbReference type="NCBI Taxonomy" id="345632"/>
    <lineage>
        <taxon>Bacteria</taxon>
        <taxon>Pseudomonadati</taxon>
        <taxon>Thermodesulfobacteriota</taxon>
        <taxon>Desulfuromonadia</taxon>
        <taxon>Geobacterales</taxon>
        <taxon>Geobacteraceae</taxon>
        <taxon>Geobacter</taxon>
    </lineage>
</organism>
<keyword evidence="5" id="KW-0049">Antioxidant</keyword>
<dbReference type="EMBL" id="CP009788">
    <property type="protein sequence ID" value="AJE03855.1"/>
    <property type="molecule type" value="Genomic_DNA"/>
</dbReference>
<dbReference type="SUPFAM" id="SSF52833">
    <property type="entry name" value="Thioredoxin-like"/>
    <property type="match status" value="1"/>
</dbReference>
<evidence type="ECO:0000256" key="7">
    <source>
        <dbReference type="ARBA" id="ARBA00023284"/>
    </source>
</evidence>
<dbReference type="Pfam" id="PF00578">
    <property type="entry name" value="AhpC-TSA"/>
    <property type="match status" value="1"/>
</dbReference>
<dbReference type="AlphaFoldDB" id="A0A0B5BHA8"/>
<dbReference type="InterPro" id="IPR000866">
    <property type="entry name" value="AhpC/TSA"/>
</dbReference>
<dbReference type="GO" id="GO:0005829">
    <property type="term" value="C:cytosol"/>
    <property type="evidence" value="ECO:0007669"/>
    <property type="project" value="TreeGrafter"/>
</dbReference>
<dbReference type="GO" id="GO:0045454">
    <property type="term" value="P:cell redox homeostasis"/>
    <property type="evidence" value="ECO:0007669"/>
    <property type="project" value="TreeGrafter"/>
</dbReference>
<evidence type="ECO:0000256" key="3">
    <source>
        <dbReference type="ARBA" id="ARBA00017462"/>
    </source>
</evidence>
<dbReference type="InterPro" id="IPR050217">
    <property type="entry name" value="Peroxiredoxin"/>
</dbReference>
<evidence type="ECO:0000256" key="6">
    <source>
        <dbReference type="ARBA" id="ARBA00023002"/>
    </source>
</evidence>
<gene>
    <name evidence="12" type="ORF">GPICK_11265</name>
</gene>
<keyword evidence="7" id="KW-0676">Redox-active center</keyword>
<dbReference type="Gene3D" id="3.40.30.10">
    <property type="entry name" value="Glutaredoxin"/>
    <property type="match status" value="1"/>
</dbReference>
<dbReference type="PANTHER" id="PTHR10681:SF121">
    <property type="entry name" value="ALKYL HYDROPEROXIDE REDUCTASE C"/>
    <property type="match status" value="1"/>
</dbReference>
<evidence type="ECO:0000256" key="5">
    <source>
        <dbReference type="ARBA" id="ARBA00022862"/>
    </source>
</evidence>
<evidence type="ECO:0000256" key="10">
    <source>
        <dbReference type="SAM" id="SignalP"/>
    </source>
</evidence>
<dbReference type="GO" id="GO:0102039">
    <property type="term" value="F:NADH-dependent peroxiredoxin activity"/>
    <property type="evidence" value="ECO:0007669"/>
    <property type="project" value="UniProtKB-EC"/>
</dbReference>
<dbReference type="InterPro" id="IPR036249">
    <property type="entry name" value="Thioredoxin-like_sf"/>
</dbReference>
<dbReference type="Proteomes" id="UP000057609">
    <property type="component" value="Chromosome"/>
</dbReference>
<dbReference type="PANTHER" id="PTHR10681">
    <property type="entry name" value="THIOREDOXIN PEROXIDASE"/>
    <property type="match status" value="1"/>
</dbReference>
<reference evidence="12 13" key="1">
    <citation type="journal article" date="2015" name="Genome Announc.">
        <title>Complete Genome of Geobacter pickeringii G13T, a Metal-Reducing Isolate from Sedimentary Kaolin Deposits.</title>
        <authorList>
            <person name="Badalamenti J.P."/>
            <person name="Bond D.R."/>
        </authorList>
    </citation>
    <scope>NUCLEOTIDE SEQUENCE [LARGE SCALE GENOMIC DNA]</scope>
    <source>
        <strain evidence="12 13">G13</strain>
    </source>
</reference>
<dbReference type="GO" id="GO:0008379">
    <property type="term" value="F:thioredoxin peroxidase activity"/>
    <property type="evidence" value="ECO:0007669"/>
    <property type="project" value="TreeGrafter"/>
</dbReference>
<dbReference type="GO" id="GO:0042744">
    <property type="term" value="P:hydrogen peroxide catabolic process"/>
    <property type="evidence" value="ECO:0007669"/>
    <property type="project" value="TreeGrafter"/>
</dbReference>
<dbReference type="KEGG" id="gpi:GPICK_11265"/>
<evidence type="ECO:0000256" key="1">
    <source>
        <dbReference type="ARBA" id="ARBA00011654"/>
    </source>
</evidence>
<dbReference type="GO" id="GO:0033554">
    <property type="term" value="P:cellular response to stress"/>
    <property type="evidence" value="ECO:0007669"/>
    <property type="project" value="TreeGrafter"/>
</dbReference>
<comment type="catalytic activity">
    <reaction evidence="9">
        <text>a hydroperoxide + NADH + H(+) = an alcohol + NAD(+) + H2O</text>
        <dbReference type="Rhea" id="RHEA:62628"/>
        <dbReference type="ChEBI" id="CHEBI:15377"/>
        <dbReference type="ChEBI" id="CHEBI:15378"/>
        <dbReference type="ChEBI" id="CHEBI:30879"/>
        <dbReference type="ChEBI" id="CHEBI:35924"/>
        <dbReference type="ChEBI" id="CHEBI:57540"/>
        <dbReference type="ChEBI" id="CHEBI:57945"/>
        <dbReference type="EC" id="1.11.1.26"/>
    </reaction>
</comment>
<dbReference type="EC" id="1.11.1.26" evidence="2"/>
<keyword evidence="4" id="KW-0575">Peroxidase</keyword>
<evidence type="ECO:0000256" key="2">
    <source>
        <dbReference type="ARBA" id="ARBA00013021"/>
    </source>
</evidence>
<feature type="chain" id="PRO_5002113715" description="Alkyl hydroperoxide reductase C" evidence="10">
    <location>
        <begin position="24"/>
        <end position="225"/>
    </location>
</feature>
<evidence type="ECO:0000256" key="4">
    <source>
        <dbReference type="ARBA" id="ARBA00022559"/>
    </source>
</evidence>
<proteinExistence type="predicted"/>
<feature type="signal peptide" evidence="10">
    <location>
        <begin position="1"/>
        <end position="23"/>
    </location>
</feature>
<keyword evidence="13" id="KW-1185">Reference proteome</keyword>
<comment type="subunit">
    <text evidence="1">Homodimer; disulfide-linked, upon oxidation. 5 homodimers assemble to form a ring-like decamer.</text>
</comment>
<evidence type="ECO:0000256" key="9">
    <source>
        <dbReference type="ARBA" id="ARBA00047572"/>
    </source>
</evidence>
<dbReference type="InterPro" id="IPR013766">
    <property type="entry name" value="Thioredoxin_domain"/>
</dbReference>
<feature type="domain" description="Thioredoxin" evidence="11">
    <location>
        <begin position="54"/>
        <end position="208"/>
    </location>
</feature>
<dbReference type="STRING" id="345632.GPICK_11265"/>
<dbReference type="PROSITE" id="PS51352">
    <property type="entry name" value="THIOREDOXIN_2"/>
    <property type="match status" value="1"/>
</dbReference>
<evidence type="ECO:0000313" key="12">
    <source>
        <dbReference type="EMBL" id="AJE03855.1"/>
    </source>
</evidence>
<sequence length="225" mass="24397">MKHTALIASAFLAVTLMAGTAGATPEQAGEMERAAAGLMVQHHKGMVRSEPAVAKVGEPAPSFTLDAVVTNEFKQVSLVDYRGKWVVLFFYPADFTFVCPTEITGFNKALDRFTELNAQVLGASVDSKYSHLAWIKRGDLGELKFPLLADGKKETAARYGILDEKEGVALRGLFIIDPNGVVQYQVVNNLSVGRSVEETLRVLEALQTGELCPLGWKPGEKTIGK</sequence>
<dbReference type="CDD" id="cd03015">
    <property type="entry name" value="PRX_Typ2cys"/>
    <property type="match status" value="1"/>
</dbReference>
<dbReference type="GO" id="GO:0006979">
    <property type="term" value="P:response to oxidative stress"/>
    <property type="evidence" value="ECO:0007669"/>
    <property type="project" value="TreeGrafter"/>
</dbReference>
<evidence type="ECO:0000259" key="11">
    <source>
        <dbReference type="PROSITE" id="PS51352"/>
    </source>
</evidence>